<dbReference type="Pfam" id="PF02793">
    <property type="entry name" value="HRM"/>
    <property type="match status" value="1"/>
</dbReference>
<evidence type="ECO:0000313" key="3">
    <source>
        <dbReference type="Ensembl" id="ENSAMXP00000053908.1"/>
    </source>
</evidence>
<dbReference type="InParanoid" id="A0A3B1KH76"/>
<evidence type="ECO:0000313" key="4">
    <source>
        <dbReference type="Proteomes" id="UP000018467"/>
    </source>
</evidence>
<dbReference type="Gene3D" id="4.10.1240.10">
    <property type="entry name" value="GPCR, family 2, extracellular hormone receptor domain"/>
    <property type="match status" value="1"/>
</dbReference>
<dbReference type="GO" id="GO:0004930">
    <property type="term" value="F:G protein-coupled receptor activity"/>
    <property type="evidence" value="ECO:0007669"/>
    <property type="project" value="InterPro"/>
</dbReference>
<accession>A0A3B1KH76</accession>
<dbReference type="PROSITE" id="PS00649">
    <property type="entry name" value="G_PROTEIN_RECEP_F2_1"/>
    <property type="match status" value="1"/>
</dbReference>
<proteinExistence type="predicted"/>
<evidence type="ECO:0000256" key="1">
    <source>
        <dbReference type="SAM" id="SignalP"/>
    </source>
</evidence>
<dbReference type="Ensembl" id="ENSAMXT00000047355.1">
    <property type="protein sequence ID" value="ENSAMXP00000053908.1"/>
    <property type="gene ID" value="ENSAMXG00000039043.1"/>
</dbReference>
<dbReference type="PROSITE" id="PS50227">
    <property type="entry name" value="G_PROTEIN_RECEP_F2_3"/>
    <property type="match status" value="1"/>
</dbReference>
<evidence type="ECO:0000259" key="2">
    <source>
        <dbReference type="PROSITE" id="PS50227"/>
    </source>
</evidence>
<organism evidence="3 4">
    <name type="scientific">Astyanax mexicanus</name>
    <name type="common">Blind cave fish</name>
    <name type="synonym">Astyanax fasciatus mexicanus</name>
    <dbReference type="NCBI Taxonomy" id="7994"/>
    <lineage>
        <taxon>Eukaryota</taxon>
        <taxon>Metazoa</taxon>
        <taxon>Chordata</taxon>
        <taxon>Craniata</taxon>
        <taxon>Vertebrata</taxon>
        <taxon>Euteleostomi</taxon>
        <taxon>Actinopterygii</taxon>
        <taxon>Neopterygii</taxon>
        <taxon>Teleostei</taxon>
        <taxon>Ostariophysi</taxon>
        <taxon>Characiformes</taxon>
        <taxon>Characoidei</taxon>
        <taxon>Acestrorhamphidae</taxon>
        <taxon>Acestrorhamphinae</taxon>
        <taxon>Astyanax</taxon>
    </lineage>
</organism>
<feature type="chain" id="PRO_5017352173" description="G-protein coupled receptors family 2 profile 1 domain-containing protein" evidence="1">
    <location>
        <begin position="19"/>
        <end position="99"/>
    </location>
</feature>
<keyword evidence="4" id="KW-1185">Reference proteome</keyword>
<dbReference type="GeneTree" id="ENSGT00940000177895"/>
<protein>
    <recommendedName>
        <fullName evidence="2">G-protein coupled receptors family 2 profile 1 domain-containing protein</fullName>
    </recommendedName>
</protein>
<keyword evidence="1" id="KW-0732">Signal</keyword>
<dbReference type="GO" id="GO:0016020">
    <property type="term" value="C:membrane"/>
    <property type="evidence" value="ECO:0007669"/>
    <property type="project" value="InterPro"/>
</dbReference>
<name>A0A3B1KH76_ASTMX</name>
<reference evidence="3" key="4">
    <citation type="submission" date="2025-09" db="UniProtKB">
        <authorList>
            <consortium name="Ensembl"/>
        </authorList>
    </citation>
    <scope>IDENTIFICATION</scope>
</reference>
<feature type="domain" description="G-protein coupled receptors family 2 profile 1" evidence="2">
    <location>
        <begin position="19"/>
        <end position="53"/>
    </location>
</feature>
<feature type="signal peptide" evidence="1">
    <location>
        <begin position="1"/>
        <end position="18"/>
    </location>
</feature>
<dbReference type="STRING" id="7994.ENSAMXP00000053908"/>
<dbReference type="AlphaFoldDB" id="A0A3B1KH76"/>
<dbReference type="InterPro" id="IPR001879">
    <property type="entry name" value="GPCR_2_extracellular_dom"/>
</dbReference>
<dbReference type="Bgee" id="ENSAMXG00000039043">
    <property type="expression patterns" value="Expressed in head kidney and 13 other cell types or tissues"/>
</dbReference>
<reference evidence="4" key="2">
    <citation type="journal article" date="2014" name="Nat. Commun.">
        <title>The cavefish genome reveals candidate genes for eye loss.</title>
        <authorList>
            <person name="McGaugh S.E."/>
            <person name="Gross J.B."/>
            <person name="Aken B."/>
            <person name="Blin M."/>
            <person name="Borowsky R."/>
            <person name="Chalopin D."/>
            <person name="Hinaux H."/>
            <person name="Jeffery W.R."/>
            <person name="Keene A."/>
            <person name="Ma L."/>
            <person name="Minx P."/>
            <person name="Murphy D."/>
            <person name="O'Quin K.E."/>
            <person name="Retaux S."/>
            <person name="Rohner N."/>
            <person name="Searle S.M."/>
            <person name="Stahl B.A."/>
            <person name="Tabin C."/>
            <person name="Volff J.N."/>
            <person name="Yoshizawa M."/>
            <person name="Warren W.C."/>
        </authorList>
    </citation>
    <scope>NUCLEOTIDE SEQUENCE [LARGE SCALE GENOMIC DNA]</scope>
    <source>
        <strain evidence="4">female</strain>
    </source>
</reference>
<dbReference type="Proteomes" id="UP000018467">
    <property type="component" value="Unassembled WGS sequence"/>
</dbReference>
<reference evidence="4" key="1">
    <citation type="submission" date="2013-03" db="EMBL/GenBank/DDBJ databases">
        <authorList>
            <person name="Jeffery W."/>
            <person name="Warren W."/>
            <person name="Wilson R.K."/>
        </authorList>
    </citation>
    <scope>NUCLEOTIDE SEQUENCE</scope>
    <source>
        <strain evidence="4">female</strain>
    </source>
</reference>
<dbReference type="SUPFAM" id="SSF111418">
    <property type="entry name" value="Hormone receptor domain"/>
    <property type="match status" value="1"/>
</dbReference>
<sequence>IIYLQTLICVSLLPPLGPYCNRTWDGWLCWGDSSPGTAVQNCPNYFQDFDPAGEPLEITKAILLSLLTLSWGASLDQERQGDHRPHLWCCGSETCNTTD</sequence>
<reference evidence="3" key="3">
    <citation type="submission" date="2025-08" db="UniProtKB">
        <authorList>
            <consortium name="Ensembl"/>
        </authorList>
    </citation>
    <scope>IDENTIFICATION</scope>
</reference>
<dbReference type="InterPro" id="IPR036445">
    <property type="entry name" value="GPCR_2_extracell_dom_sf"/>
</dbReference>
<dbReference type="InterPro" id="IPR017983">
    <property type="entry name" value="GPCR_2_secretin-like_CS"/>
</dbReference>